<evidence type="ECO:0000259" key="3">
    <source>
        <dbReference type="PROSITE" id="PS50240"/>
    </source>
</evidence>
<evidence type="ECO:0000256" key="1">
    <source>
        <dbReference type="ARBA" id="ARBA00023157"/>
    </source>
</evidence>
<dbReference type="PANTHER" id="PTHR24260">
    <property type="match status" value="1"/>
</dbReference>
<dbReference type="EMBL" id="CAJPEV010003308">
    <property type="protein sequence ID" value="CAG0899478.1"/>
    <property type="molecule type" value="Genomic_DNA"/>
</dbReference>
<keyword evidence="5" id="KW-1185">Reference proteome</keyword>
<evidence type="ECO:0000256" key="2">
    <source>
        <dbReference type="RuleBase" id="RU363034"/>
    </source>
</evidence>
<dbReference type="PROSITE" id="PS00134">
    <property type="entry name" value="TRYPSIN_HIS"/>
    <property type="match status" value="1"/>
</dbReference>
<sequence>MDLPCSVTTKTCGVSSSSSTRRTRMNRMWNGFLGSVMRNLGRQNDLIYGGSPATITEAPFMAFLRTTHIDGTVWNCGASIISESLVLTAAHCVIDENNQRAASVAVTVGSADSSVASTQVAASFTYDTAFDINNLGNGHDIALVRLATPLVFTPSIQPICFPTSDSVLGKAISSCDQKAYGWGYINSAGTTQTTTLQKLDVTVSSSVSSCSSLTDESIICVQGDAPNSGICQGDSGGPLVVRYNGRAYVTGITSFTVGKCSTGISGYTRTSKYAAWLQQQITG</sequence>
<evidence type="ECO:0000313" key="5">
    <source>
        <dbReference type="Proteomes" id="UP000677054"/>
    </source>
</evidence>
<dbReference type="OrthoDB" id="60866at2759"/>
<dbReference type="InterPro" id="IPR001254">
    <property type="entry name" value="Trypsin_dom"/>
</dbReference>
<keyword evidence="2" id="KW-0645">Protease</keyword>
<evidence type="ECO:0000313" key="4">
    <source>
        <dbReference type="EMBL" id="CAD7251140.1"/>
    </source>
</evidence>
<feature type="domain" description="Peptidase S1" evidence="3">
    <location>
        <begin position="47"/>
        <end position="282"/>
    </location>
</feature>
<accession>A0A7R9ABP0</accession>
<keyword evidence="2" id="KW-0720">Serine protease</keyword>
<dbReference type="FunFam" id="2.40.10.10:FF:000068">
    <property type="entry name" value="transmembrane protease serine 2"/>
    <property type="match status" value="1"/>
</dbReference>
<dbReference type="GO" id="GO:0004252">
    <property type="term" value="F:serine-type endopeptidase activity"/>
    <property type="evidence" value="ECO:0007669"/>
    <property type="project" value="InterPro"/>
</dbReference>
<name>A0A7R9ABP0_9CRUS</name>
<dbReference type="Gene3D" id="2.40.10.10">
    <property type="entry name" value="Trypsin-like serine proteases"/>
    <property type="match status" value="1"/>
</dbReference>
<dbReference type="InterPro" id="IPR051333">
    <property type="entry name" value="CLIP_Serine_Protease"/>
</dbReference>
<dbReference type="PROSITE" id="PS00135">
    <property type="entry name" value="TRYPSIN_SER"/>
    <property type="match status" value="1"/>
</dbReference>
<dbReference type="Pfam" id="PF00089">
    <property type="entry name" value="Trypsin"/>
    <property type="match status" value="1"/>
</dbReference>
<protein>
    <recommendedName>
        <fullName evidence="3">Peptidase S1 domain-containing protein</fullName>
    </recommendedName>
</protein>
<dbReference type="EMBL" id="LR902825">
    <property type="protein sequence ID" value="CAD7251140.1"/>
    <property type="molecule type" value="Genomic_DNA"/>
</dbReference>
<dbReference type="InterPro" id="IPR001314">
    <property type="entry name" value="Peptidase_S1A"/>
</dbReference>
<dbReference type="InterPro" id="IPR043504">
    <property type="entry name" value="Peptidase_S1_PA_chymotrypsin"/>
</dbReference>
<dbReference type="SMART" id="SM00020">
    <property type="entry name" value="Tryp_SPc"/>
    <property type="match status" value="1"/>
</dbReference>
<dbReference type="InterPro" id="IPR009003">
    <property type="entry name" value="Peptidase_S1_PA"/>
</dbReference>
<keyword evidence="1" id="KW-1015">Disulfide bond</keyword>
<dbReference type="CDD" id="cd00190">
    <property type="entry name" value="Tryp_SPc"/>
    <property type="match status" value="1"/>
</dbReference>
<dbReference type="PRINTS" id="PR00722">
    <property type="entry name" value="CHYMOTRYPSIN"/>
</dbReference>
<dbReference type="PROSITE" id="PS50240">
    <property type="entry name" value="TRYPSIN_DOM"/>
    <property type="match status" value="1"/>
</dbReference>
<gene>
    <name evidence="4" type="ORF">DSTB1V02_LOCUS10907</name>
</gene>
<dbReference type="AlphaFoldDB" id="A0A7R9ABP0"/>
<dbReference type="InterPro" id="IPR033116">
    <property type="entry name" value="TRYPSIN_SER"/>
</dbReference>
<reference evidence="4" key="1">
    <citation type="submission" date="2020-11" db="EMBL/GenBank/DDBJ databases">
        <authorList>
            <person name="Tran Van P."/>
        </authorList>
    </citation>
    <scope>NUCLEOTIDE SEQUENCE</scope>
</reference>
<keyword evidence="2" id="KW-0378">Hydrolase</keyword>
<organism evidence="4">
    <name type="scientific">Darwinula stevensoni</name>
    <dbReference type="NCBI Taxonomy" id="69355"/>
    <lineage>
        <taxon>Eukaryota</taxon>
        <taxon>Metazoa</taxon>
        <taxon>Ecdysozoa</taxon>
        <taxon>Arthropoda</taxon>
        <taxon>Crustacea</taxon>
        <taxon>Oligostraca</taxon>
        <taxon>Ostracoda</taxon>
        <taxon>Podocopa</taxon>
        <taxon>Podocopida</taxon>
        <taxon>Darwinulocopina</taxon>
        <taxon>Darwinuloidea</taxon>
        <taxon>Darwinulidae</taxon>
        <taxon>Darwinula</taxon>
    </lineage>
</organism>
<dbReference type="PANTHER" id="PTHR24260:SF136">
    <property type="entry name" value="GH08193P-RELATED"/>
    <property type="match status" value="1"/>
</dbReference>
<dbReference type="Proteomes" id="UP000677054">
    <property type="component" value="Unassembled WGS sequence"/>
</dbReference>
<proteinExistence type="predicted"/>
<dbReference type="InterPro" id="IPR018114">
    <property type="entry name" value="TRYPSIN_HIS"/>
</dbReference>
<dbReference type="SUPFAM" id="SSF50494">
    <property type="entry name" value="Trypsin-like serine proteases"/>
    <property type="match status" value="1"/>
</dbReference>
<dbReference type="GO" id="GO:0006508">
    <property type="term" value="P:proteolysis"/>
    <property type="evidence" value="ECO:0007669"/>
    <property type="project" value="UniProtKB-KW"/>
</dbReference>